<dbReference type="GeneID" id="17323304"/>
<dbReference type="CDD" id="cd02859">
    <property type="entry name" value="E_set_AMPKbeta_like_N"/>
    <property type="match status" value="1"/>
</dbReference>
<feature type="transmembrane region" description="Helical" evidence="8">
    <location>
        <begin position="665"/>
        <end position="685"/>
    </location>
</feature>
<keyword evidence="12" id="KW-1185">Reference proteome</keyword>
<dbReference type="Pfam" id="PF13632">
    <property type="entry name" value="Glyco_trans_2_3"/>
    <property type="match status" value="1"/>
</dbReference>
<keyword evidence="6 8" id="KW-0472">Membrane</keyword>
<evidence type="ECO:0000256" key="1">
    <source>
        <dbReference type="ARBA" id="ARBA00004141"/>
    </source>
</evidence>
<dbReference type="STRING" id="2769.R7QEB4"/>
<keyword evidence="3" id="KW-0808">Transferase</keyword>
<dbReference type="GO" id="GO:0016757">
    <property type="term" value="F:glycosyltransferase activity"/>
    <property type="evidence" value="ECO:0007669"/>
    <property type="project" value="UniProtKB-KW"/>
</dbReference>
<dbReference type="EMBL" id="HG001746">
    <property type="protein sequence ID" value="CDF35770.1"/>
    <property type="molecule type" value="Genomic_DNA"/>
</dbReference>
<dbReference type="InterPro" id="IPR029044">
    <property type="entry name" value="Nucleotide-diphossugar_trans"/>
</dbReference>
<dbReference type="PANTHER" id="PTHR43867">
    <property type="entry name" value="CELLULOSE SYNTHASE CATALYTIC SUBUNIT A [UDP-FORMING]"/>
    <property type="match status" value="1"/>
</dbReference>
<evidence type="ECO:0000256" key="2">
    <source>
        <dbReference type="ARBA" id="ARBA00022676"/>
    </source>
</evidence>
<dbReference type="InterPro" id="IPR013783">
    <property type="entry name" value="Ig-like_fold"/>
</dbReference>
<dbReference type="InterPro" id="IPR050321">
    <property type="entry name" value="Glycosyltr_2/OpgH_subfam"/>
</dbReference>
<dbReference type="Gene3D" id="2.60.40.10">
    <property type="entry name" value="Immunoglobulins"/>
    <property type="match status" value="1"/>
</dbReference>
<feature type="region of interest" description="Disordered" evidence="7">
    <location>
        <begin position="1"/>
        <end position="78"/>
    </location>
</feature>
<dbReference type="AlphaFoldDB" id="R7QEB4"/>
<dbReference type="SUPFAM" id="SSF81296">
    <property type="entry name" value="E set domains"/>
    <property type="match status" value="1"/>
</dbReference>
<feature type="compositionally biased region" description="Polar residues" evidence="7">
    <location>
        <begin position="35"/>
        <end position="44"/>
    </location>
</feature>
<keyword evidence="4 8" id="KW-0812">Transmembrane</keyword>
<protein>
    <submittedName>
        <fullName evidence="11">Cellulose synthase (UDP-forming), family GT2</fullName>
    </submittedName>
</protein>
<evidence type="ECO:0000256" key="7">
    <source>
        <dbReference type="SAM" id="MobiDB-lite"/>
    </source>
</evidence>
<gene>
    <name evidence="11" type="ORF">CHC_T00008424001</name>
</gene>
<dbReference type="Gramene" id="CDF35770">
    <property type="protein sequence ID" value="CDF35770"/>
    <property type="gene ID" value="CHC_T00008424001"/>
</dbReference>
<evidence type="ECO:0000259" key="10">
    <source>
        <dbReference type="Pfam" id="PF16561"/>
    </source>
</evidence>
<evidence type="ECO:0000256" key="6">
    <source>
        <dbReference type="ARBA" id="ARBA00023136"/>
    </source>
</evidence>
<dbReference type="PANTHER" id="PTHR43867:SF8">
    <property type="entry name" value="GLYCOSIDE HYDROLASE FAMILY 8"/>
    <property type="match status" value="1"/>
</dbReference>
<feature type="transmembrane region" description="Helical" evidence="8">
    <location>
        <begin position="705"/>
        <end position="726"/>
    </location>
</feature>
<dbReference type="InterPro" id="IPR032640">
    <property type="entry name" value="AMPK1_CBM"/>
</dbReference>
<evidence type="ECO:0000259" key="9">
    <source>
        <dbReference type="Pfam" id="PF13632"/>
    </source>
</evidence>
<feature type="transmembrane region" description="Helical" evidence="8">
    <location>
        <begin position="241"/>
        <end position="265"/>
    </location>
</feature>
<feature type="domain" description="Glycosyltransferase 2-like" evidence="9">
    <location>
        <begin position="487"/>
        <end position="700"/>
    </location>
</feature>
<feature type="transmembrane region" description="Helical" evidence="8">
    <location>
        <begin position="210"/>
        <end position="229"/>
    </location>
</feature>
<dbReference type="Gene3D" id="3.90.550.10">
    <property type="entry name" value="Spore Coat Polysaccharide Biosynthesis Protein SpsA, Chain A"/>
    <property type="match status" value="2"/>
</dbReference>
<accession>R7QEB4</accession>
<dbReference type="GO" id="GO:0016020">
    <property type="term" value="C:membrane"/>
    <property type="evidence" value="ECO:0007669"/>
    <property type="project" value="UniProtKB-SubCell"/>
</dbReference>
<evidence type="ECO:0000256" key="3">
    <source>
        <dbReference type="ARBA" id="ARBA00022679"/>
    </source>
</evidence>
<dbReference type="InterPro" id="IPR014756">
    <property type="entry name" value="Ig_E-set"/>
</dbReference>
<feature type="transmembrane region" description="Helical" evidence="8">
    <location>
        <begin position="733"/>
        <end position="750"/>
    </location>
</feature>
<name>R7QEB4_CHOCR</name>
<evidence type="ECO:0000313" key="12">
    <source>
        <dbReference type="Proteomes" id="UP000012073"/>
    </source>
</evidence>
<organism evidence="11 12">
    <name type="scientific">Chondrus crispus</name>
    <name type="common">Carrageen Irish moss</name>
    <name type="synonym">Polymorpha crispa</name>
    <dbReference type="NCBI Taxonomy" id="2769"/>
    <lineage>
        <taxon>Eukaryota</taxon>
        <taxon>Rhodophyta</taxon>
        <taxon>Florideophyceae</taxon>
        <taxon>Rhodymeniophycidae</taxon>
        <taxon>Gigartinales</taxon>
        <taxon>Gigartinaceae</taxon>
        <taxon>Chondrus</taxon>
    </lineage>
</organism>
<feature type="transmembrane region" description="Helical" evidence="8">
    <location>
        <begin position="842"/>
        <end position="860"/>
    </location>
</feature>
<feature type="transmembrane region" description="Helical" evidence="8">
    <location>
        <begin position="803"/>
        <end position="822"/>
    </location>
</feature>
<evidence type="ECO:0000256" key="4">
    <source>
        <dbReference type="ARBA" id="ARBA00022692"/>
    </source>
</evidence>
<reference evidence="12" key="1">
    <citation type="journal article" date="2013" name="Proc. Natl. Acad. Sci. U.S.A.">
        <title>Genome structure and metabolic features in the red seaweed Chondrus crispus shed light on evolution of the Archaeplastida.</title>
        <authorList>
            <person name="Collen J."/>
            <person name="Porcel B."/>
            <person name="Carre W."/>
            <person name="Ball S.G."/>
            <person name="Chaparro C."/>
            <person name="Tonon T."/>
            <person name="Barbeyron T."/>
            <person name="Michel G."/>
            <person name="Noel B."/>
            <person name="Valentin K."/>
            <person name="Elias M."/>
            <person name="Artiguenave F."/>
            <person name="Arun A."/>
            <person name="Aury J.M."/>
            <person name="Barbosa-Neto J.F."/>
            <person name="Bothwell J.H."/>
            <person name="Bouget F.Y."/>
            <person name="Brillet L."/>
            <person name="Cabello-Hurtado F."/>
            <person name="Capella-Gutierrez S."/>
            <person name="Charrier B."/>
            <person name="Cladiere L."/>
            <person name="Cock J.M."/>
            <person name="Coelho S.M."/>
            <person name="Colleoni C."/>
            <person name="Czjzek M."/>
            <person name="Da Silva C."/>
            <person name="Delage L."/>
            <person name="Denoeud F."/>
            <person name="Deschamps P."/>
            <person name="Dittami S.M."/>
            <person name="Gabaldon T."/>
            <person name="Gachon C.M."/>
            <person name="Groisillier A."/>
            <person name="Herve C."/>
            <person name="Jabbari K."/>
            <person name="Katinka M."/>
            <person name="Kloareg B."/>
            <person name="Kowalczyk N."/>
            <person name="Labadie K."/>
            <person name="Leblanc C."/>
            <person name="Lopez P.J."/>
            <person name="McLachlan D.H."/>
            <person name="Meslet-Cladiere L."/>
            <person name="Moustafa A."/>
            <person name="Nehr Z."/>
            <person name="Nyvall Collen P."/>
            <person name="Panaud O."/>
            <person name="Partensky F."/>
            <person name="Poulain J."/>
            <person name="Rensing S.A."/>
            <person name="Rousvoal S."/>
            <person name="Samson G."/>
            <person name="Symeonidi A."/>
            <person name="Weissenbach J."/>
            <person name="Zambounis A."/>
            <person name="Wincker P."/>
            <person name="Boyen C."/>
        </authorList>
    </citation>
    <scope>NUCLEOTIDE SEQUENCE [LARGE SCALE GENOMIC DNA]</scope>
    <source>
        <strain evidence="12">cv. Stackhouse</strain>
    </source>
</reference>
<dbReference type="Pfam" id="PF16561">
    <property type="entry name" value="AMPK1_CBM"/>
    <property type="match status" value="1"/>
</dbReference>
<evidence type="ECO:0000313" key="11">
    <source>
        <dbReference type="EMBL" id="CDF35770.1"/>
    </source>
</evidence>
<proteinExistence type="predicted"/>
<keyword evidence="5 8" id="KW-1133">Transmembrane helix</keyword>
<evidence type="ECO:0000256" key="8">
    <source>
        <dbReference type="SAM" id="Phobius"/>
    </source>
</evidence>
<sequence>MTTREDVPIPDAGLPAPYVSEPVAPHIMADDRSDAGSSTSSGMLSDTRSDTRSRRTRSVDTTPSAGQRGSVRSRHTRASMYSKAATNYDQVPNVLSMFEWNGGGRNVFLTGSWDNFTEKIPMESVQPGQFRAAVQVPQERLEFKFVVDGREKYNPDYPTMHTEEGERVNVKHVDPDTKKKTAGPVRKIVSKISGLDMYSPFHLQETISMIVFRVFYILTIPAAFYYFYWLSAKGGNQDAKIPWILFVVAEIFSFISAVIGLFGMWAPVNRKWRSLDSLKPPLPEADWPTVDVCIAHYKEPAEQLRNTVRAALRLDYPSHLLRIIIADDGYFPSAKSVERSQLGLDMYQLLAEEAGYDPLLEEVMNDQGLVEHYTVLADEDIIRPDCSKECHVFDFGPFGDDMYAPGALPRLSLISRVKPANHHNKAGNINNVLFNSGADGKVILFLDADMQPTENFLLRTVPLLLEEMRDDAVENTLVLDDDPEIGRHANSAWRVNRDVAFIQAPQRFHNVDHADIMAHRNAIFYDGICRGRDGFGLTPFVGTNAVWRREVLTEIGGFVYGSVTEDTLTSNEVHRRGYISKYAAEDMAYGEAPVSVAAAMLQRQRWAKGAIMNGMLIFKRAAEEKKSQIAARRRGEIDEFYEYRRHGRRPNNGFVRAMFWLDSTLYPFLGIAAYMYMFVALYYLFSGQAPIDPRSFADLASAFVLYYLIRYISFFAAFTDVAYIDILRSQETWFSYNICHVIGMWDAFMGQKMSWVANTGQRNRRNWMEWVNISIVALMVVGLITRVILFLYKDGGCRPWESLGAVLFGLYIAVHMWPMAAISISERLKGRKADDVARGVDLPLPIIYSCVTILGVLVLARWSSTPCAETSTGF</sequence>
<dbReference type="InterPro" id="IPR001173">
    <property type="entry name" value="Glyco_trans_2-like"/>
</dbReference>
<dbReference type="Proteomes" id="UP000012073">
    <property type="component" value="Unassembled WGS sequence"/>
</dbReference>
<feature type="transmembrane region" description="Helical" evidence="8">
    <location>
        <begin position="770"/>
        <end position="791"/>
    </location>
</feature>
<keyword evidence="2" id="KW-0328">Glycosyltransferase</keyword>
<dbReference type="SUPFAM" id="SSF53448">
    <property type="entry name" value="Nucleotide-diphospho-sugar transferases"/>
    <property type="match status" value="1"/>
</dbReference>
<dbReference type="OrthoDB" id="72851at2759"/>
<dbReference type="KEGG" id="ccp:CHC_T00008424001"/>
<dbReference type="RefSeq" id="XP_005715589.1">
    <property type="nucleotide sequence ID" value="XM_005715532.1"/>
</dbReference>
<feature type="domain" description="AMP-activated protein kinase glycogen-binding" evidence="10">
    <location>
        <begin position="97"/>
        <end position="176"/>
    </location>
</feature>
<evidence type="ECO:0000256" key="5">
    <source>
        <dbReference type="ARBA" id="ARBA00022989"/>
    </source>
</evidence>
<comment type="subcellular location">
    <subcellularLocation>
        <location evidence="1">Membrane</location>
        <topology evidence="1">Multi-pass membrane protein</topology>
    </subcellularLocation>
</comment>